<proteinExistence type="predicted"/>
<comment type="caution">
    <text evidence="2">The sequence shown here is derived from an EMBL/GenBank/DDBJ whole genome shotgun (WGS) entry which is preliminary data.</text>
</comment>
<dbReference type="Proteomes" id="UP001066276">
    <property type="component" value="Chromosome 5"/>
</dbReference>
<reference evidence="2" key="1">
    <citation type="journal article" date="2022" name="bioRxiv">
        <title>Sequencing and chromosome-scale assembly of the giantPleurodeles waltlgenome.</title>
        <authorList>
            <person name="Brown T."/>
            <person name="Elewa A."/>
            <person name="Iarovenko S."/>
            <person name="Subramanian E."/>
            <person name="Araus A.J."/>
            <person name="Petzold A."/>
            <person name="Susuki M."/>
            <person name="Suzuki K.-i.T."/>
            <person name="Hayashi T."/>
            <person name="Toyoda A."/>
            <person name="Oliveira C."/>
            <person name="Osipova E."/>
            <person name="Leigh N.D."/>
            <person name="Simon A."/>
            <person name="Yun M.H."/>
        </authorList>
    </citation>
    <scope>NUCLEOTIDE SEQUENCE</scope>
    <source>
        <strain evidence="2">20211129_DDA</strain>
        <tissue evidence="2">Liver</tissue>
    </source>
</reference>
<name>A0AAV7REF2_PLEWA</name>
<evidence type="ECO:0000313" key="3">
    <source>
        <dbReference type="Proteomes" id="UP001066276"/>
    </source>
</evidence>
<feature type="compositionally biased region" description="Basic and acidic residues" evidence="1">
    <location>
        <begin position="32"/>
        <end position="64"/>
    </location>
</feature>
<feature type="region of interest" description="Disordered" evidence="1">
    <location>
        <begin position="8"/>
        <end position="103"/>
    </location>
</feature>
<sequence>MYCRCRLYPGTRRQSSQSPWTSGVKGAAATDSHAREDRKGKQDRRREGREERKKQDCGGRKTDGWHGNWKTARTRTEAGTRRKVPGAIGNTCRRRTAKLPATLQEKRGTLRCDQKLT</sequence>
<feature type="compositionally biased region" description="Polar residues" evidence="1">
    <location>
        <begin position="12"/>
        <end position="21"/>
    </location>
</feature>
<evidence type="ECO:0000256" key="1">
    <source>
        <dbReference type="SAM" id="MobiDB-lite"/>
    </source>
</evidence>
<keyword evidence="3" id="KW-1185">Reference proteome</keyword>
<protein>
    <submittedName>
        <fullName evidence="2">Uncharacterized protein</fullName>
    </submittedName>
</protein>
<evidence type="ECO:0000313" key="2">
    <source>
        <dbReference type="EMBL" id="KAJ1150202.1"/>
    </source>
</evidence>
<accession>A0AAV7REF2</accession>
<gene>
    <name evidence="2" type="ORF">NDU88_002998</name>
</gene>
<dbReference type="EMBL" id="JANPWB010000009">
    <property type="protein sequence ID" value="KAJ1150202.1"/>
    <property type="molecule type" value="Genomic_DNA"/>
</dbReference>
<dbReference type="AlphaFoldDB" id="A0AAV7REF2"/>
<organism evidence="2 3">
    <name type="scientific">Pleurodeles waltl</name>
    <name type="common">Iberian ribbed newt</name>
    <dbReference type="NCBI Taxonomy" id="8319"/>
    <lineage>
        <taxon>Eukaryota</taxon>
        <taxon>Metazoa</taxon>
        <taxon>Chordata</taxon>
        <taxon>Craniata</taxon>
        <taxon>Vertebrata</taxon>
        <taxon>Euteleostomi</taxon>
        <taxon>Amphibia</taxon>
        <taxon>Batrachia</taxon>
        <taxon>Caudata</taxon>
        <taxon>Salamandroidea</taxon>
        <taxon>Salamandridae</taxon>
        <taxon>Pleurodelinae</taxon>
        <taxon>Pleurodeles</taxon>
    </lineage>
</organism>